<keyword evidence="5" id="KW-0472">Membrane</keyword>
<name>A0A328UD17_9FIRM</name>
<proteinExistence type="inferred from homology"/>
<dbReference type="Pfam" id="PF01547">
    <property type="entry name" value="SBP_bac_1"/>
    <property type="match status" value="1"/>
</dbReference>
<dbReference type="InterPro" id="IPR006061">
    <property type="entry name" value="SBP_1_CS"/>
</dbReference>
<feature type="signal peptide" evidence="8">
    <location>
        <begin position="1"/>
        <end position="18"/>
    </location>
</feature>
<organism evidence="9 10">
    <name type="scientific">Hydrogeniiclostridium mannosilyticum</name>
    <dbReference type="NCBI Taxonomy" id="2764322"/>
    <lineage>
        <taxon>Bacteria</taxon>
        <taxon>Bacillati</taxon>
        <taxon>Bacillota</taxon>
        <taxon>Clostridia</taxon>
        <taxon>Eubacteriales</taxon>
        <taxon>Acutalibacteraceae</taxon>
        <taxon>Hydrogeniiclostridium</taxon>
    </lineage>
</organism>
<evidence type="ECO:0000313" key="9">
    <source>
        <dbReference type="EMBL" id="RAQ22779.1"/>
    </source>
</evidence>
<sequence length="509" mass="55611">MKKRFLATVLAAALSLSAVLTGCTTGGTASVNDGGGSSGTVSAGNEAWDSSKKDKIVLSVINNYYTAGWKQMAEEYMKLHPETEVVVDVVADNDAYTQKVTTWLTSDDLTQAADIIHINFASGPMGGYNVMYEKDMIYDFNDMMDETNPYNGGKKVSEAFNKDDLPLLQDLGKQYALPFDFVGVAIMYNKDILDKNNIAVPTTNEELVAACTKLKEAGFEAPIAATSEASWYLSSIADAALRAKEQDFLVQAGDGLYDAATMSVNDGFTFNENDWTCDRYTIMSGERIAAYQMENKFLDDTTVAVWDEFRKVAQFFQTNYASSSSTEVLSSFELGNSAFLLSGSWNVGVLNSDIQEMGEDGFEWGTMAFPKYENAPSGFQSELRTLYSVGNAMGIIKTNGDGDHLERVKDFYKFCYSPENSQKMFETTLAAGNFVQGPPAIIGVELSEELNNKLAGFVQEGAVKGDFGGIVGQDKYQTADQGSYIEALNSFLKGDLTAKEFAKNSRQSP</sequence>
<evidence type="ECO:0000256" key="3">
    <source>
        <dbReference type="ARBA" id="ARBA00022475"/>
    </source>
</evidence>
<comment type="caution">
    <text evidence="9">The sequence shown here is derived from an EMBL/GenBank/DDBJ whole genome shotgun (WGS) entry which is preliminary data.</text>
</comment>
<dbReference type="RefSeq" id="WP_112333343.1">
    <property type="nucleotide sequence ID" value="NZ_QLYR01000009.1"/>
</dbReference>
<keyword evidence="7" id="KW-0449">Lipoprotein</keyword>
<dbReference type="EMBL" id="QLYR01000009">
    <property type="protein sequence ID" value="RAQ22779.1"/>
    <property type="molecule type" value="Genomic_DNA"/>
</dbReference>
<dbReference type="Proteomes" id="UP000249377">
    <property type="component" value="Unassembled WGS sequence"/>
</dbReference>
<comment type="similarity">
    <text evidence="1">Belongs to the bacterial solute-binding protein 1 family.</text>
</comment>
<dbReference type="InterPro" id="IPR006059">
    <property type="entry name" value="SBP"/>
</dbReference>
<protein>
    <recommendedName>
        <fullName evidence="11">Carbohydrate ABC transporter substrate-binding protein</fullName>
    </recommendedName>
</protein>
<dbReference type="PROSITE" id="PS01037">
    <property type="entry name" value="SBP_BACTERIAL_1"/>
    <property type="match status" value="1"/>
</dbReference>
<feature type="chain" id="PRO_5039267439" description="Carbohydrate ABC transporter substrate-binding protein" evidence="8">
    <location>
        <begin position="19"/>
        <end position="509"/>
    </location>
</feature>
<dbReference type="PROSITE" id="PS51257">
    <property type="entry name" value="PROKAR_LIPOPROTEIN"/>
    <property type="match status" value="1"/>
</dbReference>
<keyword evidence="4 8" id="KW-0732">Signal</keyword>
<dbReference type="PANTHER" id="PTHR43649:SF33">
    <property type="entry name" value="POLYGALACTURONAN_RHAMNOGALACTURONAN-BINDING PROTEIN YTCQ"/>
    <property type="match status" value="1"/>
</dbReference>
<dbReference type="AlphaFoldDB" id="A0A328UD17"/>
<dbReference type="GO" id="GO:0055085">
    <property type="term" value="P:transmembrane transport"/>
    <property type="evidence" value="ECO:0007669"/>
    <property type="project" value="InterPro"/>
</dbReference>
<reference evidence="9 10" key="1">
    <citation type="submission" date="2018-06" db="EMBL/GenBank/DDBJ databases">
        <title>Noncontiguous genome sequence of Ruminococcaceae bacterium ASD2818.</title>
        <authorList>
            <person name="Chaplin A.V."/>
            <person name="Sokolova S.R."/>
            <person name="Kochetkova T.O."/>
            <person name="Goltsov A.Y."/>
            <person name="Trofimov D.Y."/>
            <person name="Efimov B.A."/>
        </authorList>
    </citation>
    <scope>NUCLEOTIDE SEQUENCE [LARGE SCALE GENOMIC DNA]</scope>
    <source>
        <strain evidence="9 10">ASD2818</strain>
    </source>
</reference>
<dbReference type="PANTHER" id="PTHR43649">
    <property type="entry name" value="ARABINOSE-BINDING PROTEIN-RELATED"/>
    <property type="match status" value="1"/>
</dbReference>
<dbReference type="InterPro" id="IPR050490">
    <property type="entry name" value="Bact_solute-bd_prot1"/>
</dbReference>
<evidence type="ECO:0000256" key="6">
    <source>
        <dbReference type="ARBA" id="ARBA00023139"/>
    </source>
</evidence>
<evidence type="ECO:0000256" key="7">
    <source>
        <dbReference type="ARBA" id="ARBA00023288"/>
    </source>
</evidence>
<evidence type="ECO:0000256" key="2">
    <source>
        <dbReference type="ARBA" id="ARBA00022448"/>
    </source>
</evidence>
<dbReference type="Gene3D" id="3.40.190.10">
    <property type="entry name" value="Periplasmic binding protein-like II"/>
    <property type="match status" value="1"/>
</dbReference>
<evidence type="ECO:0000256" key="5">
    <source>
        <dbReference type="ARBA" id="ARBA00023136"/>
    </source>
</evidence>
<dbReference type="SUPFAM" id="SSF53850">
    <property type="entry name" value="Periplasmic binding protein-like II"/>
    <property type="match status" value="1"/>
</dbReference>
<keyword evidence="2" id="KW-0813">Transport</keyword>
<keyword evidence="3" id="KW-1003">Cell membrane</keyword>
<evidence type="ECO:0000256" key="1">
    <source>
        <dbReference type="ARBA" id="ARBA00008520"/>
    </source>
</evidence>
<accession>A0A328UD17</accession>
<gene>
    <name evidence="9" type="ORF">DPQ25_11625</name>
</gene>
<keyword evidence="10" id="KW-1185">Reference proteome</keyword>
<evidence type="ECO:0000256" key="4">
    <source>
        <dbReference type="ARBA" id="ARBA00022729"/>
    </source>
</evidence>
<keyword evidence="6" id="KW-0564">Palmitate</keyword>
<evidence type="ECO:0000313" key="10">
    <source>
        <dbReference type="Proteomes" id="UP000249377"/>
    </source>
</evidence>
<evidence type="ECO:0000256" key="8">
    <source>
        <dbReference type="SAM" id="SignalP"/>
    </source>
</evidence>
<evidence type="ECO:0008006" key="11">
    <source>
        <dbReference type="Google" id="ProtNLM"/>
    </source>
</evidence>